<dbReference type="GO" id="GO:0005741">
    <property type="term" value="C:mitochondrial outer membrane"/>
    <property type="evidence" value="ECO:0007669"/>
    <property type="project" value="UniProtKB-SubCell"/>
</dbReference>
<evidence type="ECO:0000256" key="17">
    <source>
        <dbReference type="ARBA" id="ARBA00023136"/>
    </source>
</evidence>
<feature type="domain" description="Hexokinase N-terminal" evidence="26">
    <location>
        <begin position="453"/>
        <end position="650"/>
    </location>
</feature>
<dbReference type="GO" id="GO:0004340">
    <property type="term" value="F:glucokinase activity"/>
    <property type="evidence" value="ECO:0007669"/>
    <property type="project" value="TreeGrafter"/>
</dbReference>
<dbReference type="FunFam" id="3.30.420.40:FF:000015">
    <property type="entry name" value="Hexokinase 1"/>
    <property type="match status" value="1"/>
</dbReference>
<evidence type="ECO:0000256" key="1">
    <source>
        <dbReference type="ARBA" id="ARBA00004450"/>
    </source>
</evidence>
<comment type="catalytic activity">
    <reaction evidence="25">
        <text>D-glucose + ATP = D-glucose 6-phosphate + ADP + H(+)</text>
        <dbReference type="Rhea" id="RHEA:17825"/>
        <dbReference type="ChEBI" id="CHEBI:4167"/>
        <dbReference type="ChEBI" id="CHEBI:15378"/>
        <dbReference type="ChEBI" id="CHEBI:30616"/>
        <dbReference type="ChEBI" id="CHEBI:61548"/>
        <dbReference type="ChEBI" id="CHEBI:456216"/>
        <dbReference type="EC" id="2.7.1.1"/>
    </reaction>
    <physiologicalReaction direction="left-to-right" evidence="25">
        <dbReference type="Rhea" id="RHEA:17826"/>
    </physiologicalReaction>
</comment>
<gene>
    <name evidence="29" type="primary">LOC116940736</name>
</gene>
<organism evidence="28 29">
    <name type="scientific">Petromyzon marinus</name>
    <name type="common">Sea lamprey</name>
    <dbReference type="NCBI Taxonomy" id="7757"/>
    <lineage>
        <taxon>Eukaryota</taxon>
        <taxon>Metazoa</taxon>
        <taxon>Chordata</taxon>
        <taxon>Craniata</taxon>
        <taxon>Vertebrata</taxon>
        <taxon>Cyclostomata</taxon>
        <taxon>Hyperoartia</taxon>
        <taxon>Petromyzontiformes</taxon>
        <taxon>Petromyzontidae</taxon>
        <taxon>Petromyzon</taxon>
    </lineage>
</organism>
<evidence type="ECO:0000256" key="24">
    <source>
        <dbReference type="ARBA" id="ARBA00047905"/>
    </source>
</evidence>
<dbReference type="SUPFAM" id="SSF53067">
    <property type="entry name" value="Actin-like ATPase domain"/>
    <property type="match status" value="4"/>
</dbReference>
<dbReference type="Proteomes" id="UP001318040">
    <property type="component" value="Chromosome 9"/>
</dbReference>
<evidence type="ECO:0000313" key="29">
    <source>
        <dbReference type="RefSeq" id="XP_032806806.1"/>
    </source>
</evidence>
<dbReference type="FunFam" id="3.40.367.20:FF:000001">
    <property type="entry name" value="Hexokinase 1"/>
    <property type="match status" value="1"/>
</dbReference>
<dbReference type="PANTHER" id="PTHR19443">
    <property type="entry name" value="HEXOKINASE"/>
    <property type="match status" value="1"/>
</dbReference>
<evidence type="ECO:0000256" key="16">
    <source>
        <dbReference type="ARBA" id="ARBA00023128"/>
    </source>
</evidence>
<dbReference type="InterPro" id="IPR022673">
    <property type="entry name" value="Hexokinase_C"/>
</dbReference>
<evidence type="ECO:0000256" key="18">
    <source>
        <dbReference type="ARBA" id="ARBA00023152"/>
    </source>
</evidence>
<dbReference type="RefSeq" id="XP_032806806.1">
    <property type="nucleotide sequence ID" value="XM_032950915.1"/>
</dbReference>
<evidence type="ECO:0000256" key="8">
    <source>
        <dbReference type="ARBA" id="ARBA00022533"/>
    </source>
</evidence>
<dbReference type="Gene3D" id="3.30.420.40">
    <property type="match status" value="2"/>
</dbReference>
<dbReference type="GO" id="GO:0005829">
    <property type="term" value="C:cytosol"/>
    <property type="evidence" value="ECO:0007669"/>
    <property type="project" value="UniProtKB-SubCell"/>
</dbReference>
<comment type="catalytic activity">
    <reaction evidence="24">
        <text>D-fructose + ATP = D-fructose 6-phosphate + ADP + H(+)</text>
        <dbReference type="Rhea" id="RHEA:16125"/>
        <dbReference type="ChEBI" id="CHEBI:15378"/>
        <dbReference type="ChEBI" id="CHEBI:30616"/>
        <dbReference type="ChEBI" id="CHEBI:37721"/>
        <dbReference type="ChEBI" id="CHEBI:61527"/>
        <dbReference type="ChEBI" id="CHEBI:456216"/>
        <dbReference type="EC" id="2.7.1.1"/>
    </reaction>
    <physiologicalReaction direction="left-to-right" evidence="24">
        <dbReference type="Rhea" id="RHEA:16126"/>
    </physiologicalReaction>
</comment>
<comment type="similarity">
    <text evidence="5">Belongs to the hexokinase family.</text>
</comment>
<evidence type="ECO:0000256" key="10">
    <source>
        <dbReference type="ARBA" id="ARBA00022737"/>
    </source>
</evidence>
<evidence type="ECO:0000256" key="23">
    <source>
        <dbReference type="ARBA" id="ARBA00047013"/>
    </source>
</evidence>
<sequence>MSAVQVRLQSLVLSNDILCQVRVRMRAAMDAGLGQQTHDAASIKMLPSFVRSTPDGTERGEYLALDLGGTNFRVLRVKIADESGQQKVFMENEIYVIPKEAMAGTAEQLFDLIAKCLSDFLEKRNIKSQKLPLAFTFSFPCKQTKLDESTLVTWTKGFKTSGVEGRDIVQLLREAIKRRGDFDIDVVAVVNDTVGTMMTCGYDDQRCEVGLIVGTGTNVCYMEELSNVELVEGDEGRMCVNTEWGAFGDDGALDDVLTEFDRELDHNSLNPGKQLYEKMISGMYLGEIVRLVLVKLTEEGLLFGGKVSSALGTKGSFETRFVSAMEKENVGLEKAEKILKDLGLQVSVQDCEAACLICCLVSTRSAHLCAAGLAAVVTRIRQNQAKDRLQTTVGVDGSVYKLHPQFSQRLQDALKLLVPECEVHFILSEDGSGKGAAMVTAVAYRLAQQRRQIDEKLAPLKLDHKVLKDVKRHLREEMERGLKCESHKEASVKMLPSYVRTIPNGNEEGEFLTLDLGGGNFIVMLVKLPGGGRREASIFKKIYSVPENIQRGTAEKLFDHLAECAGELLQESGRSGRSIHVGLIFSFPCRQGSLGEGQLMEWTKMFGASGCEGKDVVTLLKEAIYRRNEFEVKSVTLTNDTVATMMSVAYTSLHCQAALIVGTGCNVCYMEELDKVELVKGEGGIGSPGEGEEGPRMCVNVELGAFGDNGSLEHLRTDVDRNMDKSSLNPGKQRFEKMMSGMYLGEIVRNILIDLTELGLLFRGVVSERLRTPGIFETRFLSYIESDRLALLEVRSILRQLGLDSTCDDSLVVKEVCQVVSRRAAQLCGAAMAAVVDKMREGRGVQQLKLTVGVDGTMYKLHPSFSRVMQETVRELAHRCVLTFRISEDGSGKGAALIAASRLSQDGKACE</sequence>
<evidence type="ECO:0000256" key="14">
    <source>
        <dbReference type="ARBA" id="ARBA00022840"/>
    </source>
</evidence>
<evidence type="ECO:0000256" key="3">
    <source>
        <dbReference type="ARBA" id="ARBA00004888"/>
    </source>
</evidence>
<keyword evidence="11" id="KW-0547">Nucleotide-binding</keyword>
<dbReference type="AlphaFoldDB" id="A0AAJ7SY09"/>
<dbReference type="PANTHER" id="PTHR19443:SF4">
    <property type="entry name" value="HEXOKINASE-2"/>
    <property type="match status" value="1"/>
</dbReference>
<keyword evidence="8" id="KW-0021">Allosteric enzyme</keyword>
<evidence type="ECO:0000256" key="6">
    <source>
        <dbReference type="ARBA" id="ARBA00012324"/>
    </source>
</evidence>
<evidence type="ECO:0000313" key="28">
    <source>
        <dbReference type="Proteomes" id="UP001318040"/>
    </source>
</evidence>
<dbReference type="KEGG" id="pmrn:116940736"/>
<dbReference type="GO" id="GO:0001678">
    <property type="term" value="P:intracellular glucose homeostasis"/>
    <property type="evidence" value="ECO:0007669"/>
    <property type="project" value="InterPro"/>
</dbReference>
<dbReference type="Pfam" id="PF03727">
    <property type="entry name" value="Hexokinase_2"/>
    <property type="match status" value="2"/>
</dbReference>
<evidence type="ECO:0000256" key="20">
    <source>
        <dbReference type="ARBA" id="ARBA00041371"/>
    </source>
</evidence>
<keyword evidence="28" id="KW-1185">Reference proteome</keyword>
<keyword evidence="14" id="KW-0067">ATP-binding</keyword>
<comment type="pathway">
    <text evidence="3">Carbohydrate degradation; glycolysis; D-glyceraldehyde 3-phosphate and glycerone phosphate from D-glucose: step 1/4.</text>
</comment>
<keyword evidence="7" id="KW-0963">Cytoplasm</keyword>
<keyword evidence="17" id="KW-0472">Membrane</keyword>
<evidence type="ECO:0000256" key="21">
    <source>
        <dbReference type="ARBA" id="ARBA00044613"/>
    </source>
</evidence>
<keyword evidence="18" id="KW-0324">Glycolysis</keyword>
<dbReference type="EC" id="2.7.1.1" evidence="6"/>
<dbReference type="GO" id="GO:0005524">
    <property type="term" value="F:ATP binding"/>
    <property type="evidence" value="ECO:0007669"/>
    <property type="project" value="UniProtKB-KW"/>
</dbReference>
<evidence type="ECO:0000256" key="13">
    <source>
        <dbReference type="ARBA" id="ARBA00022787"/>
    </source>
</evidence>
<keyword evidence="15" id="KW-0007">Acetylation</keyword>
<evidence type="ECO:0000256" key="5">
    <source>
        <dbReference type="ARBA" id="ARBA00009225"/>
    </source>
</evidence>
<dbReference type="GO" id="GO:0008865">
    <property type="term" value="F:fructokinase activity"/>
    <property type="evidence" value="ECO:0007669"/>
    <property type="project" value="TreeGrafter"/>
</dbReference>
<keyword evidence="13" id="KW-1000">Mitochondrion outer membrane</keyword>
<dbReference type="Gene3D" id="3.40.367.20">
    <property type="match status" value="2"/>
</dbReference>
<evidence type="ECO:0000256" key="15">
    <source>
        <dbReference type="ARBA" id="ARBA00022990"/>
    </source>
</evidence>
<dbReference type="InterPro" id="IPR001312">
    <property type="entry name" value="Hexokinase"/>
</dbReference>
<dbReference type="GO" id="GO:0006006">
    <property type="term" value="P:glucose metabolic process"/>
    <property type="evidence" value="ECO:0007669"/>
    <property type="project" value="TreeGrafter"/>
</dbReference>
<comment type="function">
    <text evidence="22">Catalyzes the phosphorylation of hexose, such as D-glucose and D-fructose, to hexose 6-phosphate (D-glucose 6-phosphate and D-fructose 6-phosphate, respectively). Mediates the initial step of glycolysis by catalyzing phosphorylation of D-glucose to D-glucose 6-phosphate. Plays a key role in maintaining the integrity of the outer mitochondrial membrane by preventing the release of apoptogenic molecules from the intermembrane space and subsequent apoptosis.</text>
</comment>
<evidence type="ECO:0000256" key="4">
    <source>
        <dbReference type="ARBA" id="ARBA00005028"/>
    </source>
</evidence>
<comment type="subunit">
    <text evidence="23">Monomer. Interacts with TIGAR; the interaction increases hexokinase activity in a hypoxia- and HIF1A-dependent manner.</text>
</comment>
<dbReference type="GO" id="GO:0006096">
    <property type="term" value="P:glycolytic process"/>
    <property type="evidence" value="ECO:0007669"/>
    <property type="project" value="UniProtKB-KW"/>
</dbReference>
<reference evidence="29" key="1">
    <citation type="submission" date="2025-08" db="UniProtKB">
        <authorList>
            <consortium name="RefSeq"/>
        </authorList>
    </citation>
    <scope>IDENTIFICATION</scope>
    <source>
        <tissue evidence="29">Sperm</tissue>
    </source>
</reference>
<evidence type="ECO:0000256" key="19">
    <source>
        <dbReference type="ARBA" id="ARBA00039453"/>
    </source>
</evidence>
<evidence type="ECO:0000256" key="11">
    <source>
        <dbReference type="ARBA" id="ARBA00022741"/>
    </source>
</evidence>
<evidence type="ECO:0000256" key="9">
    <source>
        <dbReference type="ARBA" id="ARBA00022679"/>
    </source>
</evidence>
<keyword evidence="16" id="KW-0496">Mitochondrion</keyword>
<evidence type="ECO:0000256" key="25">
    <source>
        <dbReference type="ARBA" id="ARBA00048160"/>
    </source>
</evidence>
<accession>A0AAJ7SY09</accession>
<protein>
    <recommendedName>
        <fullName evidence="19">Hexokinase-2</fullName>
        <ecNumber evidence="6">2.7.1.1</ecNumber>
    </recommendedName>
    <alternativeName>
        <fullName evidence="20">Hexokinase type II</fullName>
    </alternativeName>
</protein>
<comment type="subcellular location">
    <subcellularLocation>
        <location evidence="2">Cytoplasm</location>
        <location evidence="2">Cytosol</location>
    </subcellularLocation>
    <subcellularLocation>
        <location evidence="1">Mitochondrion outer membrane</location>
        <topology evidence="1">Peripheral membrane protein</topology>
    </subcellularLocation>
</comment>
<evidence type="ECO:0000256" key="12">
    <source>
        <dbReference type="ARBA" id="ARBA00022777"/>
    </source>
</evidence>
<evidence type="ECO:0000256" key="7">
    <source>
        <dbReference type="ARBA" id="ARBA00022490"/>
    </source>
</evidence>
<evidence type="ECO:0000259" key="26">
    <source>
        <dbReference type="Pfam" id="PF00349"/>
    </source>
</evidence>
<dbReference type="PRINTS" id="PR00475">
    <property type="entry name" value="HEXOKINASE"/>
</dbReference>
<feature type="domain" description="Hexokinase N-terminal" evidence="26">
    <location>
        <begin position="8"/>
        <end position="202"/>
    </location>
</feature>
<evidence type="ECO:0000256" key="22">
    <source>
        <dbReference type="ARBA" id="ARBA00046097"/>
    </source>
</evidence>
<keyword evidence="12" id="KW-0418">Kinase</keyword>
<feature type="domain" description="Hexokinase C-terminal" evidence="27">
    <location>
        <begin position="209"/>
        <end position="442"/>
    </location>
</feature>
<dbReference type="InterPro" id="IPR043129">
    <property type="entry name" value="ATPase_NBD"/>
</dbReference>
<dbReference type="FunFam" id="3.30.420.40:FF:000805">
    <property type="entry name" value="Hexokinase-2"/>
    <property type="match status" value="1"/>
</dbReference>
<dbReference type="FunFam" id="3.40.367.20:FF:000020">
    <property type="entry name" value="Hexokinase-1"/>
    <property type="match status" value="1"/>
</dbReference>
<evidence type="ECO:0000256" key="2">
    <source>
        <dbReference type="ARBA" id="ARBA00004514"/>
    </source>
</evidence>
<feature type="domain" description="Hexokinase C-terminal" evidence="27">
    <location>
        <begin position="657"/>
        <end position="900"/>
    </location>
</feature>
<keyword evidence="10" id="KW-0677">Repeat</keyword>
<keyword evidence="9" id="KW-0808">Transferase</keyword>
<comment type="pathway">
    <text evidence="4">Carbohydrate metabolism; hexose metabolism.</text>
</comment>
<name>A0AAJ7SY09_PETMA</name>
<comment type="catalytic activity">
    <reaction evidence="21">
        <text>a D-hexose + ATP = a D-hexose 6-phosphate + ADP + H(+)</text>
        <dbReference type="Rhea" id="RHEA:22740"/>
        <dbReference type="ChEBI" id="CHEBI:4194"/>
        <dbReference type="ChEBI" id="CHEBI:15378"/>
        <dbReference type="ChEBI" id="CHEBI:30616"/>
        <dbReference type="ChEBI" id="CHEBI:229467"/>
        <dbReference type="ChEBI" id="CHEBI:456216"/>
        <dbReference type="EC" id="2.7.1.1"/>
    </reaction>
    <physiologicalReaction direction="left-to-right" evidence="21">
        <dbReference type="Rhea" id="RHEA:22741"/>
    </physiologicalReaction>
</comment>
<dbReference type="PROSITE" id="PS51748">
    <property type="entry name" value="HEXOKINASE_2"/>
    <property type="match status" value="2"/>
</dbReference>
<proteinExistence type="inferred from homology"/>
<evidence type="ECO:0000259" key="27">
    <source>
        <dbReference type="Pfam" id="PF03727"/>
    </source>
</evidence>
<dbReference type="InterPro" id="IPR022672">
    <property type="entry name" value="Hexokinase_N"/>
</dbReference>
<dbReference type="GO" id="GO:0005536">
    <property type="term" value="F:D-glucose binding"/>
    <property type="evidence" value="ECO:0007669"/>
    <property type="project" value="InterPro"/>
</dbReference>
<dbReference type="Pfam" id="PF00349">
    <property type="entry name" value="Hexokinase_1"/>
    <property type="match status" value="2"/>
</dbReference>